<protein>
    <submittedName>
        <fullName evidence="8">HDC13935</fullName>
    </submittedName>
</protein>
<keyword evidence="4" id="KW-0804">Transcription</keyword>
<dbReference type="PANTHER" id="PTHR10649">
    <property type="entry name" value="ARYL HYDROCARBON RECEPTOR"/>
    <property type="match status" value="1"/>
</dbReference>
<keyword evidence="3" id="KW-0238">DNA-binding</keyword>
<evidence type="ECO:0000256" key="6">
    <source>
        <dbReference type="SAM" id="MobiDB-lite"/>
    </source>
</evidence>
<reference evidence="8" key="1">
    <citation type="journal article" date="2003" name="Genome Biol.">
        <title>An integrated gene annotation and transcriptional profiling approach towards the full gene content of the Drosophila genome.</title>
        <authorList>
            <person name="Hild M."/>
            <person name="Beckmann B."/>
            <person name="Haas S.A."/>
            <person name="Koch B."/>
            <person name="Solovyev V."/>
            <person name="Busold C."/>
            <person name="Fellenberg K."/>
            <person name="Boutros M."/>
            <person name="Vingron M."/>
            <person name="Sauer F."/>
            <person name="Hoheisel J.D."/>
            <person name="Paro R."/>
        </authorList>
    </citation>
    <scope>NUCLEOTIDE SEQUENCE</scope>
</reference>
<feature type="region of interest" description="Disordered" evidence="6">
    <location>
        <begin position="50"/>
        <end position="73"/>
    </location>
</feature>
<organism evidence="8">
    <name type="scientific">Drosophila melanogaster</name>
    <name type="common">Fruit fly</name>
    <dbReference type="NCBI Taxonomy" id="7227"/>
    <lineage>
        <taxon>Eukaryota</taxon>
        <taxon>Metazoa</taxon>
        <taxon>Ecdysozoa</taxon>
        <taxon>Arthropoda</taxon>
        <taxon>Hexapoda</taxon>
        <taxon>Insecta</taxon>
        <taxon>Pterygota</taxon>
        <taxon>Neoptera</taxon>
        <taxon>Endopterygota</taxon>
        <taxon>Diptera</taxon>
        <taxon>Brachycera</taxon>
        <taxon>Muscomorpha</taxon>
        <taxon>Ephydroidea</taxon>
        <taxon>Drosophilidae</taxon>
        <taxon>Drosophila</taxon>
        <taxon>Sophophora</taxon>
    </lineage>
</organism>
<gene>
    <name evidence="8" type="ORF">HDC13935</name>
</gene>
<dbReference type="EMBL" id="BK002572">
    <property type="protein sequence ID" value="DAA04078.1"/>
    <property type="molecule type" value="Genomic_DNA"/>
</dbReference>
<name>Q6IJZ4_DROME</name>
<sequence length="188" mass="21122">MSSSSFVTPNGHATDNYPGTCCCCSKQKVQDEVRQPINLTRQYPATVRVLFPPPDLKPPPKDGVTKSNPSKRHRERLNAELDLLASLLPFEQNILSKLDRLSILRLSRWHPPKGLFRGTSQDTLSCSYNDNDDDDGLMDQNRCGVCPVFVCHRTLRPGNGNRFRLLGIQMSECDVCRSWITSGSTQDD</sequence>
<evidence type="ECO:0000256" key="4">
    <source>
        <dbReference type="ARBA" id="ARBA00023163"/>
    </source>
</evidence>
<evidence type="ECO:0000259" key="7">
    <source>
        <dbReference type="PROSITE" id="PS50888"/>
    </source>
</evidence>
<dbReference type="InterPro" id="IPR011598">
    <property type="entry name" value="bHLH_dom"/>
</dbReference>
<evidence type="ECO:0000256" key="5">
    <source>
        <dbReference type="ARBA" id="ARBA00023242"/>
    </source>
</evidence>
<dbReference type="GO" id="GO:0006805">
    <property type="term" value="P:xenobiotic metabolic process"/>
    <property type="evidence" value="ECO:0007669"/>
    <property type="project" value="InterPro"/>
</dbReference>
<dbReference type="InterPro" id="IPR036638">
    <property type="entry name" value="HLH_DNA-bd_sf"/>
</dbReference>
<dbReference type="PANTHER" id="PTHR10649:SF12">
    <property type="entry name" value="SPINELESS, ISOFORM C"/>
    <property type="match status" value="1"/>
</dbReference>
<dbReference type="PROSITE" id="PS50888">
    <property type="entry name" value="BHLH"/>
    <property type="match status" value="1"/>
</dbReference>
<dbReference type="InterPro" id="IPR039091">
    <property type="entry name" value="AHR/AHRR"/>
</dbReference>
<dbReference type="GO" id="GO:0046983">
    <property type="term" value="F:protein dimerization activity"/>
    <property type="evidence" value="ECO:0007669"/>
    <property type="project" value="InterPro"/>
</dbReference>
<dbReference type="GO" id="GO:0005634">
    <property type="term" value="C:nucleus"/>
    <property type="evidence" value="ECO:0007669"/>
    <property type="project" value="UniProtKB-SubCell"/>
</dbReference>
<proteinExistence type="predicted"/>
<evidence type="ECO:0000256" key="3">
    <source>
        <dbReference type="ARBA" id="ARBA00023125"/>
    </source>
</evidence>
<keyword evidence="2" id="KW-0805">Transcription regulation</keyword>
<dbReference type="AlphaFoldDB" id="Q6IJZ4"/>
<feature type="domain" description="BHLH" evidence="7">
    <location>
        <begin position="61"/>
        <end position="114"/>
    </location>
</feature>
<evidence type="ECO:0000256" key="1">
    <source>
        <dbReference type="ARBA" id="ARBA00004123"/>
    </source>
</evidence>
<evidence type="ECO:0000313" key="8">
    <source>
        <dbReference type="EMBL" id="DAA04078.1"/>
    </source>
</evidence>
<dbReference type="GO" id="GO:0003677">
    <property type="term" value="F:DNA binding"/>
    <property type="evidence" value="ECO:0007669"/>
    <property type="project" value="UniProtKB-KW"/>
</dbReference>
<evidence type="ECO:0000256" key="2">
    <source>
        <dbReference type="ARBA" id="ARBA00023015"/>
    </source>
</evidence>
<comment type="subcellular location">
    <subcellularLocation>
        <location evidence="1">Nucleus</location>
    </subcellularLocation>
</comment>
<keyword evidence="5" id="KW-0539">Nucleus</keyword>
<accession>Q6IJZ4</accession>
<dbReference type="Gene3D" id="4.10.280.10">
    <property type="entry name" value="Helix-loop-helix DNA-binding domain"/>
    <property type="match status" value="1"/>
</dbReference>